<evidence type="ECO:0000256" key="7">
    <source>
        <dbReference type="ARBA" id="ARBA00023242"/>
    </source>
</evidence>
<dbReference type="InterPro" id="IPR011989">
    <property type="entry name" value="ARM-like"/>
</dbReference>
<dbReference type="AlphaFoldDB" id="A0A7D9IJH4"/>
<dbReference type="PANTHER" id="PTHR12596:SF2">
    <property type="entry name" value="EXPORTIN-7 ISOFORM X1"/>
    <property type="match status" value="1"/>
</dbReference>
<keyword evidence="7" id="KW-0539">Nucleus</keyword>
<evidence type="ECO:0000256" key="1">
    <source>
        <dbReference type="ARBA" id="ARBA00004123"/>
    </source>
</evidence>
<organism evidence="8 9">
    <name type="scientific">Paramuricea clavata</name>
    <name type="common">Red gorgonian</name>
    <name type="synonym">Violescent sea-whip</name>
    <dbReference type="NCBI Taxonomy" id="317549"/>
    <lineage>
        <taxon>Eukaryota</taxon>
        <taxon>Metazoa</taxon>
        <taxon>Cnidaria</taxon>
        <taxon>Anthozoa</taxon>
        <taxon>Octocorallia</taxon>
        <taxon>Malacalcyonacea</taxon>
        <taxon>Plexauridae</taxon>
        <taxon>Paramuricea</taxon>
    </lineage>
</organism>
<protein>
    <submittedName>
        <fullName evidence="8">Exportin-7 isoform X3</fullName>
    </submittedName>
</protein>
<accession>A0A7D9IJH4</accession>
<evidence type="ECO:0000313" key="9">
    <source>
        <dbReference type="Proteomes" id="UP001152795"/>
    </source>
</evidence>
<dbReference type="GO" id="GO:0006611">
    <property type="term" value="P:protein export from nucleus"/>
    <property type="evidence" value="ECO:0007669"/>
    <property type="project" value="TreeGrafter"/>
</dbReference>
<name>A0A7D9IJH4_PARCT</name>
<evidence type="ECO:0000256" key="2">
    <source>
        <dbReference type="ARBA" id="ARBA00004496"/>
    </source>
</evidence>
<comment type="subcellular location">
    <subcellularLocation>
        <location evidence="2">Cytoplasm</location>
    </subcellularLocation>
    <subcellularLocation>
        <location evidence="1">Nucleus</location>
    </subcellularLocation>
</comment>
<evidence type="ECO:0000313" key="8">
    <source>
        <dbReference type="EMBL" id="CAB4007069.1"/>
    </source>
</evidence>
<dbReference type="OrthoDB" id="244158at2759"/>
<comment type="caution">
    <text evidence="8">The sequence shown here is derived from an EMBL/GenBank/DDBJ whole genome shotgun (WGS) entry which is preliminary data.</text>
</comment>
<dbReference type="EMBL" id="CACRXK020005687">
    <property type="protein sequence ID" value="CAB4007069.1"/>
    <property type="molecule type" value="Genomic_DNA"/>
</dbReference>
<keyword evidence="4" id="KW-0813">Transport</keyword>
<keyword evidence="9" id="KW-1185">Reference proteome</keyword>
<keyword evidence="5" id="KW-0963">Cytoplasm</keyword>
<dbReference type="InterPro" id="IPR044189">
    <property type="entry name" value="XPO4/7-like"/>
</dbReference>
<dbReference type="Proteomes" id="UP001152795">
    <property type="component" value="Unassembled WGS sequence"/>
</dbReference>
<dbReference type="GO" id="GO:0005643">
    <property type="term" value="C:nuclear pore"/>
    <property type="evidence" value="ECO:0007669"/>
    <property type="project" value="TreeGrafter"/>
</dbReference>
<reference evidence="8" key="1">
    <citation type="submission" date="2020-04" db="EMBL/GenBank/DDBJ databases">
        <authorList>
            <person name="Alioto T."/>
            <person name="Alioto T."/>
            <person name="Gomez Garrido J."/>
        </authorList>
    </citation>
    <scope>NUCLEOTIDE SEQUENCE</scope>
    <source>
        <strain evidence="8">A484AB</strain>
    </source>
</reference>
<dbReference type="GO" id="GO:0005049">
    <property type="term" value="F:nuclear export signal receptor activity"/>
    <property type="evidence" value="ECO:0007669"/>
    <property type="project" value="InterPro"/>
</dbReference>
<proteinExistence type="inferred from homology"/>
<evidence type="ECO:0000256" key="4">
    <source>
        <dbReference type="ARBA" id="ARBA00022448"/>
    </source>
</evidence>
<keyword evidence="6" id="KW-0653">Protein transport</keyword>
<evidence type="ECO:0000256" key="6">
    <source>
        <dbReference type="ARBA" id="ARBA00022927"/>
    </source>
</evidence>
<gene>
    <name evidence="8" type="ORF">PACLA_8A035014</name>
</gene>
<evidence type="ECO:0000256" key="3">
    <source>
        <dbReference type="ARBA" id="ARBA00009466"/>
    </source>
</evidence>
<dbReference type="PANTHER" id="PTHR12596">
    <property type="entry name" value="EXPORTIN 4,7-RELATED"/>
    <property type="match status" value="1"/>
</dbReference>
<sequence length="250" mass="28361">MLKAALSGGYVNFGVFNLYGDEALNNSLNMFVKLAYSIPRKDILDYPKLSHAYYNLVEVVTQDHMSFVGNLEPNIFLYVLSSISDGLVALDSMVSTSCCATLDNIVSYIFKILSKRNKHVSQGTATEEFSCLTTLELNPEVLRQLLSTVLNIIMFEDCKNQWSMSRPLLGLILLNEKYFTELEQNLVASQPINKQQPMVECFKALMQNVERSLNGKNRDRFTQNLSVFRRDITNLSKNPSENPVNTDMMN</sequence>
<dbReference type="Gene3D" id="1.25.10.10">
    <property type="entry name" value="Leucine-rich Repeat Variant"/>
    <property type="match status" value="1"/>
</dbReference>
<comment type="similarity">
    <text evidence="3">Belongs to the exportin family.</text>
</comment>
<dbReference type="GO" id="GO:0005737">
    <property type="term" value="C:cytoplasm"/>
    <property type="evidence" value="ECO:0007669"/>
    <property type="project" value="UniProtKB-SubCell"/>
</dbReference>
<evidence type="ECO:0000256" key="5">
    <source>
        <dbReference type="ARBA" id="ARBA00022490"/>
    </source>
</evidence>